<evidence type="ECO:0000313" key="5">
    <source>
        <dbReference type="EMBL" id="KAA0050099.1"/>
    </source>
</evidence>
<keyword evidence="1" id="KW-0378">Hydrolase</keyword>
<dbReference type="Proteomes" id="UP000321393">
    <property type="component" value="Unassembled WGS sequence"/>
</dbReference>
<dbReference type="OrthoDB" id="1718394at2759"/>
<keyword evidence="5" id="KW-0695">RNA-directed DNA polymerase</keyword>
<dbReference type="PANTHER" id="PTHR37984">
    <property type="entry name" value="PROTEIN CBG26694"/>
    <property type="match status" value="1"/>
</dbReference>
<protein>
    <submittedName>
        <fullName evidence="5">Reverse transcriptase</fullName>
    </submittedName>
</protein>
<evidence type="ECO:0000256" key="2">
    <source>
        <dbReference type="ARBA" id="ARBA00023268"/>
    </source>
</evidence>
<dbReference type="GO" id="GO:0004190">
    <property type="term" value="F:aspartic-type endopeptidase activity"/>
    <property type="evidence" value="ECO:0007669"/>
    <property type="project" value="UniProtKB-KW"/>
</dbReference>
<dbReference type="Gene3D" id="3.30.420.10">
    <property type="entry name" value="Ribonuclease H-like superfamily/Ribonuclease H"/>
    <property type="match status" value="1"/>
</dbReference>
<dbReference type="GO" id="GO:0003964">
    <property type="term" value="F:RNA-directed DNA polymerase activity"/>
    <property type="evidence" value="ECO:0007669"/>
    <property type="project" value="UniProtKB-KW"/>
</dbReference>
<evidence type="ECO:0000259" key="4">
    <source>
        <dbReference type="PROSITE" id="PS50994"/>
    </source>
</evidence>
<dbReference type="EMBL" id="SSTE01011930">
    <property type="protein sequence ID" value="KAA0050099.1"/>
    <property type="molecule type" value="Genomic_DNA"/>
</dbReference>
<dbReference type="InterPro" id="IPR041577">
    <property type="entry name" value="RT_RNaseH_2"/>
</dbReference>
<feature type="domain" description="Integrase catalytic" evidence="4">
    <location>
        <begin position="93"/>
        <end position="300"/>
    </location>
</feature>
<organism evidence="5 6">
    <name type="scientific">Cucumis melo var. makuwa</name>
    <name type="common">Oriental melon</name>
    <dbReference type="NCBI Taxonomy" id="1194695"/>
    <lineage>
        <taxon>Eukaryota</taxon>
        <taxon>Viridiplantae</taxon>
        <taxon>Streptophyta</taxon>
        <taxon>Embryophyta</taxon>
        <taxon>Tracheophyta</taxon>
        <taxon>Spermatophyta</taxon>
        <taxon>Magnoliopsida</taxon>
        <taxon>eudicotyledons</taxon>
        <taxon>Gunneridae</taxon>
        <taxon>Pentapetalae</taxon>
        <taxon>rosids</taxon>
        <taxon>fabids</taxon>
        <taxon>Cucurbitales</taxon>
        <taxon>Cucurbitaceae</taxon>
        <taxon>Benincaseae</taxon>
        <taxon>Cucumis</taxon>
    </lineage>
</organism>
<proteinExistence type="predicted"/>
<dbReference type="AlphaFoldDB" id="A0A5A7U9C5"/>
<dbReference type="InterPro" id="IPR036397">
    <property type="entry name" value="RNaseH_sf"/>
</dbReference>
<dbReference type="InterPro" id="IPR043502">
    <property type="entry name" value="DNA/RNA_pol_sf"/>
</dbReference>
<dbReference type="GO" id="GO:0015074">
    <property type="term" value="P:DNA integration"/>
    <property type="evidence" value="ECO:0007669"/>
    <property type="project" value="InterPro"/>
</dbReference>
<dbReference type="Pfam" id="PF22936">
    <property type="entry name" value="Pol_BBD"/>
    <property type="match status" value="1"/>
</dbReference>
<dbReference type="InterPro" id="IPR001584">
    <property type="entry name" value="Integrase_cat-core"/>
</dbReference>
<feature type="compositionally biased region" description="Basic and acidic residues" evidence="3">
    <location>
        <begin position="426"/>
        <end position="435"/>
    </location>
</feature>
<feature type="region of interest" description="Disordered" evidence="3">
    <location>
        <begin position="424"/>
        <end position="445"/>
    </location>
</feature>
<gene>
    <name evidence="5" type="ORF">E6C27_scaffold675G00950</name>
</gene>
<dbReference type="InterPro" id="IPR050951">
    <property type="entry name" value="Retrovirus_Pol_polyprotein"/>
</dbReference>
<evidence type="ECO:0000256" key="3">
    <source>
        <dbReference type="SAM" id="MobiDB-lite"/>
    </source>
</evidence>
<dbReference type="InterPro" id="IPR012337">
    <property type="entry name" value="RNaseH-like_sf"/>
</dbReference>
<name>A0A5A7U9C5_CUCMM</name>
<keyword evidence="2" id="KW-0511">Multifunctional enzyme</keyword>
<accession>A0A5A7U9C5</accession>
<keyword evidence="5" id="KW-0548">Nucleotidyltransferase</keyword>
<dbReference type="SUPFAM" id="SSF53098">
    <property type="entry name" value="Ribonuclease H-like"/>
    <property type="match status" value="1"/>
</dbReference>
<sequence length="462" mass="53429">MTRNSPLFSEPKESRTGQVTFGDRTAGKVIEKGQINCPGAHSLKEVRFVDGLSANLISNSQLCDQGFQQNGVVERKNRTLQEMARAMIHGFPRRLAPLIELLKKDMTWRWPVEWQIALDNLKVTMMRGLILKLMDVFKWFVVKIDVSDFAFGGILIQKGHPIAYKSRKLNSAERRYTISEKEMLSVTCLIYQQDKVKKVKVAGLLEPFPVSTRPMVGSSYLLDIVIYFLGMSLNISSSYHPQTDGQTERFNFMLKEYLRHFVDARQKNWVQLLDVAQFCFNAQTGSSIGKSPFEIVSGRQQLLHHIVDHLYVGKNPQAHNFMKEWKQTIDIARAYLEKASKRMKKWEGKKRHPFKLRVGDQKSRLLGINYMIKDFISKRKNNYKKYSMNSILISSLGLTRGWKVKPRSRVINLSWGRRQGSGIELGEEHSHDVRQRHGKQSSSTTSWDKLDKVFQRFQDRLA</sequence>
<dbReference type="Pfam" id="PF17919">
    <property type="entry name" value="RT_RNaseH_2"/>
    <property type="match status" value="1"/>
</dbReference>
<keyword evidence="5" id="KW-0808">Transferase</keyword>
<keyword evidence="1" id="KW-0645">Protease</keyword>
<dbReference type="PANTHER" id="PTHR37984:SF5">
    <property type="entry name" value="PROTEIN NYNRIN-LIKE"/>
    <property type="match status" value="1"/>
</dbReference>
<keyword evidence="1" id="KW-0064">Aspartyl protease</keyword>
<evidence type="ECO:0000313" key="6">
    <source>
        <dbReference type="Proteomes" id="UP000321393"/>
    </source>
</evidence>
<dbReference type="InterPro" id="IPR054722">
    <property type="entry name" value="PolX-like_BBD"/>
</dbReference>
<dbReference type="PROSITE" id="PS50994">
    <property type="entry name" value="INTEGRASE"/>
    <property type="match status" value="1"/>
</dbReference>
<comment type="caution">
    <text evidence="5">The sequence shown here is derived from an EMBL/GenBank/DDBJ whole genome shotgun (WGS) entry which is preliminary data.</text>
</comment>
<dbReference type="SUPFAM" id="SSF56672">
    <property type="entry name" value="DNA/RNA polymerases"/>
    <property type="match status" value="1"/>
</dbReference>
<dbReference type="GO" id="GO:0003676">
    <property type="term" value="F:nucleic acid binding"/>
    <property type="evidence" value="ECO:0007669"/>
    <property type="project" value="InterPro"/>
</dbReference>
<reference evidence="5 6" key="1">
    <citation type="submission" date="2019-08" db="EMBL/GenBank/DDBJ databases">
        <title>Draft genome sequences of two oriental melons (Cucumis melo L. var makuwa).</title>
        <authorList>
            <person name="Kwon S.-Y."/>
        </authorList>
    </citation>
    <scope>NUCLEOTIDE SEQUENCE [LARGE SCALE GENOMIC DNA]</scope>
    <source>
        <strain evidence="6">cv. SW 3</strain>
        <tissue evidence="5">Leaf</tissue>
    </source>
</reference>
<evidence type="ECO:0000256" key="1">
    <source>
        <dbReference type="ARBA" id="ARBA00022750"/>
    </source>
</evidence>